<dbReference type="Proteomes" id="UP000236333">
    <property type="component" value="Unassembled WGS sequence"/>
</dbReference>
<organism evidence="2 3">
    <name type="scientific">Tetrabaena socialis</name>
    <dbReference type="NCBI Taxonomy" id="47790"/>
    <lineage>
        <taxon>Eukaryota</taxon>
        <taxon>Viridiplantae</taxon>
        <taxon>Chlorophyta</taxon>
        <taxon>core chlorophytes</taxon>
        <taxon>Chlorophyceae</taxon>
        <taxon>CS clade</taxon>
        <taxon>Chlamydomonadales</taxon>
        <taxon>Tetrabaenaceae</taxon>
        <taxon>Tetrabaena</taxon>
    </lineage>
</organism>
<feature type="compositionally biased region" description="Low complexity" evidence="1">
    <location>
        <begin position="205"/>
        <end position="230"/>
    </location>
</feature>
<protein>
    <recommendedName>
        <fullName evidence="4">Potassium channel tetramerisation-type BTB domain-containing protein</fullName>
    </recommendedName>
</protein>
<evidence type="ECO:0000256" key="1">
    <source>
        <dbReference type="SAM" id="MobiDB-lite"/>
    </source>
</evidence>
<gene>
    <name evidence="2" type="ORF">TSOC_006220</name>
</gene>
<dbReference type="EMBL" id="PGGS01000186">
    <property type="protein sequence ID" value="PNH07327.1"/>
    <property type="molecule type" value="Genomic_DNA"/>
</dbReference>
<comment type="caution">
    <text evidence="2">The sequence shown here is derived from an EMBL/GenBank/DDBJ whole genome shotgun (WGS) entry which is preliminary data.</text>
</comment>
<feature type="region of interest" description="Disordered" evidence="1">
    <location>
        <begin position="390"/>
        <end position="411"/>
    </location>
</feature>
<evidence type="ECO:0008006" key="4">
    <source>
        <dbReference type="Google" id="ProtNLM"/>
    </source>
</evidence>
<keyword evidence="3" id="KW-1185">Reference proteome</keyword>
<name>A0A2J8A495_9CHLO</name>
<accession>A0A2J8A495</accession>
<sequence length="411" mass="41948">MAEEHTPVASPTSIEVITLQCIIEAKDREIQQLRERLISGHQPQTEEQTEMSSELQRLRDALRARAAAEQPAATPSMAGGIGWTGGTGAPAFRTHGLAAASTVAPVPPAPVPAPSPPAGAAVLDPDTLVEKLRGLVTGLVAEALAAQQQQQPQAAAPDGPQHRPAAAASGHTPQPHDSPSGPSSSQRRGAPQLRAGQPTGAEPVAAPLASPSYAAAATGGASSGAGAPAHPLAPPPQQADPHGNGAYLRDAAGSDAAAAAAAMRPSAGGGASAPAVLVLNVDGKVLLCDRRVLETQAAGSRLHELVVRQYGRLPLDSQGRPYLSYNPRIFEVLLSLLKSRWLFGSAAFTPDWPHLVRSLRVPQANLEQTAAHFGLLEEVTAGLRAAPAGLPSAQERPAAASVVDSPAAGGQ</sequence>
<evidence type="ECO:0000313" key="3">
    <source>
        <dbReference type="Proteomes" id="UP000236333"/>
    </source>
</evidence>
<reference evidence="2 3" key="1">
    <citation type="journal article" date="2017" name="Mol. Biol. Evol.">
        <title>The 4-celled Tetrabaena socialis nuclear genome reveals the essential components for genetic control of cell number at the origin of multicellularity in the volvocine lineage.</title>
        <authorList>
            <person name="Featherston J."/>
            <person name="Arakaki Y."/>
            <person name="Hanschen E.R."/>
            <person name="Ferris P.J."/>
            <person name="Michod R.E."/>
            <person name="Olson B.J.S.C."/>
            <person name="Nozaki H."/>
            <person name="Durand P.M."/>
        </authorList>
    </citation>
    <scope>NUCLEOTIDE SEQUENCE [LARGE SCALE GENOMIC DNA]</scope>
    <source>
        <strain evidence="2 3">NIES-571</strain>
    </source>
</reference>
<dbReference type="OrthoDB" id="551758at2759"/>
<feature type="compositionally biased region" description="Low complexity" evidence="1">
    <location>
        <begin position="147"/>
        <end position="159"/>
    </location>
</feature>
<feature type="region of interest" description="Disordered" evidence="1">
    <location>
        <begin position="147"/>
        <end position="249"/>
    </location>
</feature>
<evidence type="ECO:0000313" key="2">
    <source>
        <dbReference type="EMBL" id="PNH07327.1"/>
    </source>
</evidence>
<proteinExistence type="predicted"/>
<dbReference type="AlphaFoldDB" id="A0A2J8A495"/>
<feature type="compositionally biased region" description="Low complexity" evidence="1">
    <location>
        <begin position="397"/>
        <end position="411"/>
    </location>
</feature>
<feature type="compositionally biased region" description="Low complexity" evidence="1">
    <location>
        <begin position="173"/>
        <end position="191"/>
    </location>
</feature>